<evidence type="ECO:0000313" key="3">
    <source>
        <dbReference type="Proteomes" id="UP000050349"/>
    </source>
</evidence>
<accession>A0A0P8XM17</accession>
<feature type="transmembrane region" description="Helical" evidence="1">
    <location>
        <begin position="7"/>
        <end position="26"/>
    </location>
</feature>
<proteinExistence type="predicted"/>
<comment type="caution">
    <text evidence="2">The sequence shown here is derived from an EMBL/GenBank/DDBJ whole genome shotgun (WGS) entry which is preliminary data.</text>
</comment>
<reference evidence="2 3" key="1">
    <citation type="submission" date="2015-09" db="EMBL/GenBank/DDBJ databases">
        <authorList>
            <person name="Jackson K.R."/>
            <person name="Lunt B.L."/>
            <person name="Fisher J.N.B."/>
            <person name="Gardner A.V."/>
            <person name="Bailey M.E."/>
            <person name="Deus L.M."/>
            <person name="Earl A.S."/>
            <person name="Gibby P.D."/>
            <person name="Hartmann K.A."/>
            <person name="Liu J.E."/>
            <person name="Manci A.M."/>
            <person name="Nielsen D.A."/>
            <person name="Solomon M.B."/>
            <person name="Breakwell D.P."/>
            <person name="Burnett S.H."/>
            <person name="Grose J.H."/>
        </authorList>
    </citation>
    <scope>NUCLEOTIDE SEQUENCE [LARGE SCALE GENOMIC DNA]</scope>
    <source>
        <strain evidence="2 3">S613</strain>
    </source>
</reference>
<name>A0A0P8XM17_PSEFL</name>
<keyword evidence="1" id="KW-0472">Membrane</keyword>
<protein>
    <submittedName>
        <fullName evidence="2">Putative membrane protein</fullName>
    </submittedName>
</protein>
<gene>
    <name evidence="2" type="ORF">AN403_5475</name>
</gene>
<evidence type="ECO:0000256" key="1">
    <source>
        <dbReference type="SAM" id="Phobius"/>
    </source>
</evidence>
<dbReference type="EMBL" id="LJXB01000053">
    <property type="protein sequence ID" value="KPU61493.1"/>
    <property type="molecule type" value="Genomic_DNA"/>
</dbReference>
<feature type="transmembrane region" description="Helical" evidence="1">
    <location>
        <begin position="32"/>
        <end position="53"/>
    </location>
</feature>
<keyword evidence="1" id="KW-1133">Transmembrane helix</keyword>
<organism evidence="2 3">
    <name type="scientific">Pseudomonas fluorescens</name>
    <dbReference type="NCBI Taxonomy" id="294"/>
    <lineage>
        <taxon>Bacteria</taxon>
        <taxon>Pseudomonadati</taxon>
        <taxon>Pseudomonadota</taxon>
        <taxon>Gammaproteobacteria</taxon>
        <taxon>Pseudomonadales</taxon>
        <taxon>Pseudomonadaceae</taxon>
        <taxon>Pseudomonas</taxon>
    </lineage>
</organism>
<evidence type="ECO:0000313" key="2">
    <source>
        <dbReference type="EMBL" id="KPU61493.1"/>
    </source>
</evidence>
<sequence>MNGIPTLAVTVLPIEYVLYGLLSSIVEEQPLMMLMASIQVIILRMGFMILSFFI</sequence>
<dbReference type="AlphaFoldDB" id="A0A0P8XM17"/>
<keyword evidence="1" id="KW-0812">Transmembrane</keyword>
<dbReference type="Proteomes" id="UP000050349">
    <property type="component" value="Unassembled WGS sequence"/>
</dbReference>